<dbReference type="NCBIfam" id="TIGR03976">
    <property type="entry name" value="chp_LLNDYxLRE"/>
    <property type="match status" value="1"/>
</dbReference>
<evidence type="ECO:0000313" key="1">
    <source>
        <dbReference type="EMBL" id="ADL34637.1"/>
    </source>
</evidence>
<dbReference type="eggNOG" id="ENOG5032X6B">
    <property type="taxonomic scope" value="Bacteria"/>
</dbReference>
<protein>
    <recommendedName>
        <fullName evidence="3">His-Xaa-Ser system protein HxsD</fullName>
    </recommendedName>
</protein>
<name>E0RWW1_BUTPB</name>
<dbReference type="EMBL" id="CP001810">
    <property type="protein sequence ID" value="ADL34637.1"/>
    <property type="molecule type" value="Genomic_DNA"/>
</dbReference>
<gene>
    <name evidence="1" type="ordered locus">bpr_I1903</name>
</gene>
<proteinExistence type="predicted"/>
<dbReference type="STRING" id="515622.bpr_I1903"/>
<reference evidence="1 2" key="1">
    <citation type="journal article" date="2010" name="PLoS ONE">
        <title>The glycobiome of the rumen bacterium Butyrivibrio proteoclasticus B316(T) highlights adaptation to a polysaccharide-rich environment.</title>
        <authorList>
            <person name="Kelly W.J."/>
            <person name="Leahy S.C."/>
            <person name="Altermann E."/>
            <person name="Yeoman C.J."/>
            <person name="Dunne J.C."/>
            <person name="Kong Z."/>
            <person name="Pacheco D.M."/>
            <person name="Li D."/>
            <person name="Noel S.J."/>
            <person name="Moon C.D."/>
            <person name="Cookson A.L."/>
            <person name="Attwood G.T."/>
        </authorList>
    </citation>
    <scope>NUCLEOTIDE SEQUENCE [LARGE SCALE GENOMIC DNA]</scope>
    <source>
        <strain evidence="2">ATCC 51982 / DSM 14932 / B316</strain>
    </source>
</reference>
<organism evidence="1 2">
    <name type="scientific">Butyrivibrio proteoclasticus (strain ATCC 51982 / DSM 14932 / B316)</name>
    <name type="common">Clostridium proteoclasticum</name>
    <dbReference type="NCBI Taxonomy" id="515622"/>
    <lineage>
        <taxon>Bacteria</taxon>
        <taxon>Bacillati</taxon>
        <taxon>Bacillota</taxon>
        <taxon>Clostridia</taxon>
        <taxon>Lachnospirales</taxon>
        <taxon>Lachnospiraceae</taxon>
        <taxon>Butyrivibrio</taxon>
    </lineage>
</organism>
<dbReference type="Proteomes" id="UP000001299">
    <property type="component" value="Chromosome 1"/>
</dbReference>
<sequence>MEKMRFNKELYSHVALIKAAYNYTDRAYVHLDSDNNYYYVEIEAKREGQNVSEKEFMNELLAQSARHEVYKQTKEIRELLLARAMATSVITDEAFIVGDIEENYSEDEILKDWFADNE</sequence>
<dbReference type="HOGENOM" id="CLU_146006_0_0_9"/>
<dbReference type="KEGG" id="bpb:bpr_I1903"/>
<evidence type="ECO:0008006" key="3">
    <source>
        <dbReference type="Google" id="ProtNLM"/>
    </source>
</evidence>
<dbReference type="AlphaFoldDB" id="E0RWW1"/>
<evidence type="ECO:0000313" key="2">
    <source>
        <dbReference type="Proteomes" id="UP000001299"/>
    </source>
</evidence>
<keyword evidence="2" id="KW-1185">Reference proteome</keyword>
<dbReference type="InterPro" id="IPR023974">
    <property type="entry name" value="HxsD"/>
</dbReference>
<accession>E0RWW1</accession>